<dbReference type="Proteomes" id="UP000614601">
    <property type="component" value="Unassembled WGS sequence"/>
</dbReference>
<keyword evidence="1" id="KW-0472">Membrane</keyword>
<dbReference type="AlphaFoldDB" id="A0A811LH61"/>
<evidence type="ECO:0000256" key="1">
    <source>
        <dbReference type="SAM" id="Phobius"/>
    </source>
</evidence>
<dbReference type="Pfam" id="PF10321">
    <property type="entry name" value="7TM_GPCR_Srt"/>
    <property type="match status" value="1"/>
</dbReference>
<feature type="transmembrane region" description="Helical" evidence="1">
    <location>
        <begin position="70"/>
        <end position="94"/>
    </location>
</feature>
<keyword evidence="3" id="KW-1185">Reference proteome</keyword>
<dbReference type="OrthoDB" id="5875846at2759"/>
<feature type="transmembrane region" description="Helical" evidence="1">
    <location>
        <begin position="150"/>
        <end position="167"/>
    </location>
</feature>
<comment type="caution">
    <text evidence="2">The sequence shown here is derived from an EMBL/GenBank/DDBJ whole genome shotgun (WGS) entry which is preliminary data.</text>
</comment>
<feature type="transmembrane region" description="Helical" evidence="1">
    <location>
        <begin position="34"/>
        <end position="58"/>
    </location>
</feature>
<reference evidence="2" key="1">
    <citation type="submission" date="2020-09" db="EMBL/GenBank/DDBJ databases">
        <authorList>
            <person name="Kikuchi T."/>
        </authorList>
    </citation>
    <scope>NUCLEOTIDE SEQUENCE</scope>
    <source>
        <strain evidence="2">SH1</strain>
    </source>
</reference>
<organism evidence="2 3">
    <name type="scientific">Bursaphelenchus okinawaensis</name>
    <dbReference type="NCBI Taxonomy" id="465554"/>
    <lineage>
        <taxon>Eukaryota</taxon>
        <taxon>Metazoa</taxon>
        <taxon>Ecdysozoa</taxon>
        <taxon>Nematoda</taxon>
        <taxon>Chromadorea</taxon>
        <taxon>Rhabditida</taxon>
        <taxon>Tylenchina</taxon>
        <taxon>Tylenchomorpha</taxon>
        <taxon>Aphelenchoidea</taxon>
        <taxon>Aphelenchoididae</taxon>
        <taxon>Bursaphelenchus</taxon>
    </lineage>
</organism>
<protein>
    <recommendedName>
        <fullName evidence="4">G_PROTEIN_RECEP_F1_2 domain-containing protein</fullName>
    </recommendedName>
</protein>
<evidence type="ECO:0000313" key="2">
    <source>
        <dbReference type="EMBL" id="CAD5227846.1"/>
    </source>
</evidence>
<gene>
    <name evidence="2" type="ORF">BOKJ2_LOCUS12377</name>
</gene>
<sequence length="250" mass="29018">MEVYLFEPDLYAEWYNCSQLSQEEWQQVGVKRPYLAMILGILGGAFSMFYMPFVFIMTKPRFFRMSCYKIMFCLGFIDALTIIISVGISGYFMFRGAVYCTMPNSMYLAGVAGVASWCGSCLLCAILALNRCLDLYSPHTHELLFDGNRTWFWIGLSILYMALVSWFESPIFYHSRYAAGFYDPFIGAPVEKRHKFVNYTHVINNVLVIVVMSVLYTVLCVYVLKRRTRLNRTKKNVGFDYDKTSFEIEE</sequence>
<feature type="transmembrane region" description="Helical" evidence="1">
    <location>
        <begin position="106"/>
        <end position="129"/>
    </location>
</feature>
<keyword evidence="1" id="KW-1133">Transmembrane helix</keyword>
<proteinExistence type="predicted"/>
<dbReference type="Proteomes" id="UP000783686">
    <property type="component" value="Unassembled WGS sequence"/>
</dbReference>
<dbReference type="PANTHER" id="PTHR23021">
    <property type="entry name" value="SERPENTINE RECEPTOR, CLASS T"/>
    <property type="match status" value="1"/>
</dbReference>
<dbReference type="EMBL" id="CAJFDH010000006">
    <property type="protein sequence ID" value="CAD5227846.1"/>
    <property type="molecule type" value="Genomic_DNA"/>
</dbReference>
<keyword evidence="1" id="KW-0812">Transmembrane</keyword>
<dbReference type="InterPro" id="IPR019425">
    <property type="entry name" value="7TM_GPCR_serpentine_rcpt_Srt"/>
</dbReference>
<feature type="transmembrane region" description="Helical" evidence="1">
    <location>
        <begin position="202"/>
        <end position="224"/>
    </location>
</feature>
<dbReference type="Gene3D" id="1.20.1070.10">
    <property type="entry name" value="Rhodopsin 7-helix transmembrane proteins"/>
    <property type="match status" value="1"/>
</dbReference>
<evidence type="ECO:0008006" key="4">
    <source>
        <dbReference type="Google" id="ProtNLM"/>
    </source>
</evidence>
<dbReference type="PANTHER" id="PTHR23021:SF11">
    <property type="entry name" value="SERPENTINE RECEPTOR, CLASS T"/>
    <property type="match status" value="1"/>
</dbReference>
<dbReference type="EMBL" id="CAJFCW020000006">
    <property type="protein sequence ID" value="CAG9123727.1"/>
    <property type="molecule type" value="Genomic_DNA"/>
</dbReference>
<name>A0A811LH61_9BILA</name>
<dbReference type="SUPFAM" id="SSF81321">
    <property type="entry name" value="Family A G protein-coupled receptor-like"/>
    <property type="match status" value="1"/>
</dbReference>
<accession>A0A811LH61</accession>
<evidence type="ECO:0000313" key="3">
    <source>
        <dbReference type="Proteomes" id="UP000614601"/>
    </source>
</evidence>